<dbReference type="PANTHER" id="PTHR10210">
    <property type="entry name" value="RIBOSE-PHOSPHATE DIPHOSPHOKINASE FAMILY MEMBER"/>
    <property type="match status" value="1"/>
</dbReference>
<dbReference type="NCBIfam" id="TIGR01251">
    <property type="entry name" value="ribP_PPkin"/>
    <property type="match status" value="1"/>
</dbReference>
<evidence type="ECO:0000256" key="6">
    <source>
        <dbReference type="ARBA" id="ARBA00022777"/>
    </source>
</evidence>
<evidence type="ECO:0000259" key="10">
    <source>
        <dbReference type="Pfam" id="PF13793"/>
    </source>
</evidence>
<proteinExistence type="predicted"/>
<dbReference type="GO" id="GO:0005524">
    <property type="term" value="F:ATP binding"/>
    <property type="evidence" value="ECO:0007669"/>
    <property type="project" value="UniProtKB-KW"/>
</dbReference>
<evidence type="ECO:0000256" key="7">
    <source>
        <dbReference type="ARBA" id="ARBA00022840"/>
    </source>
</evidence>
<dbReference type="InterPro" id="IPR005946">
    <property type="entry name" value="Rib-P_diPkinase"/>
</dbReference>
<dbReference type="GO" id="GO:0016301">
    <property type="term" value="F:kinase activity"/>
    <property type="evidence" value="ECO:0007669"/>
    <property type="project" value="UniProtKB-KW"/>
</dbReference>
<dbReference type="Pfam" id="PF14572">
    <property type="entry name" value="Pribosyl_synth"/>
    <property type="match status" value="1"/>
</dbReference>
<reference evidence="11" key="1">
    <citation type="submission" date="2018-05" db="EMBL/GenBank/DDBJ databases">
        <authorList>
            <person name="Lanie J.A."/>
            <person name="Ng W.-L."/>
            <person name="Kazmierczak K.M."/>
            <person name="Andrzejewski T.M."/>
            <person name="Davidsen T.M."/>
            <person name="Wayne K.J."/>
            <person name="Tettelin H."/>
            <person name="Glass J.I."/>
            <person name="Rusch D."/>
            <person name="Podicherti R."/>
            <person name="Tsui H.-C.T."/>
            <person name="Winkler M.E."/>
        </authorList>
    </citation>
    <scope>NUCLEOTIDE SEQUENCE</scope>
</reference>
<organism evidence="11">
    <name type="scientific">marine metagenome</name>
    <dbReference type="NCBI Taxonomy" id="408172"/>
    <lineage>
        <taxon>unclassified sequences</taxon>
        <taxon>metagenomes</taxon>
        <taxon>ecological metagenomes</taxon>
    </lineage>
</organism>
<keyword evidence="2" id="KW-0808">Transferase</keyword>
<dbReference type="GO" id="GO:0005737">
    <property type="term" value="C:cytoplasm"/>
    <property type="evidence" value="ECO:0007669"/>
    <property type="project" value="TreeGrafter"/>
</dbReference>
<dbReference type="PANTHER" id="PTHR10210:SF32">
    <property type="entry name" value="RIBOSE-PHOSPHATE PYROPHOSPHOKINASE 2"/>
    <property type="match status" value="1"/>
</dbReference>
<evidence type="ECO:0000256" key="3">
    <source>
        <dbReference type="ARBA" id="ARBA00022723"/>
    </source>
</evidence>
<evidence type="ECO:0000313" key="11">
    <source>
        <dbReference type="EMBL" id="SUZ92687.1"/>
    </source>
</evidence>
<dbReference type="SUPFAM" id="SSF53271">
    <property type="entry name" value="PRTase-like"/>
    <property type="match status" value="1"/>
</dbReference>
<gene>
    <name evidence="11" type="ORF">METZ01_LOCUS45541</name>
</gene>
<accession>A0A381RRZ7</accession>
<feature type="domain" description="Ribose-phosphate pyrophosphokinase N-terminal" evidence="10">
    <location>
        <begin position="8"/>
        <end position="123"/>
    </location>
</feature>
<dbReference type="NCBIfam" id="NF002320">
    <property type="entry name" value="PRK01259.1"/>
    <property type="match status" value="1"/>
</dbReference>
<dbReference type="GO" id="GO:0004749">
    <property type="term" value="F:ribose phosphate diphosphokinase activity"/>
    <property type="evidence" value="ECO:0007669"/>
    <property type="project" value="UniProtKB-EC"/>
</dbReference>
<dbReference type="GO" id="GO:0006164">
    <property type="term" value="P:purine nucleotide biosynthetic process"/>
    <property type="evidence" value="ECO:0007669"/>
    <property type="project" value="TreeGrafter"/>
</dbReference>
<keyword evidence="5" id="KW-0547">Nucleotide-binding</keyword>
<name>A0A381RRZ7_9ZZZZ</name>
<evidence type="ECO:0000256" key="1">
    <source>
        <dbReference type="ARBA" id="ARBA00013247"/>
    </source>
</evidence>
<keyword evidence="7" id="KW-0067">ATP-binding</keyword>
<evidence type="ECO:0000256" key="9">
    <source>
        <dbReference type="ARBA" id="ARBA00049535"/>
    </source>
</evidence>
<keyword evidence="3" id="KW-0479">Metal-binding</keyword>
<keyword evidence="4" id="KW-0545">Nucleotide biosynthesis</keyword>
<dbReference type="AlphaFoldDB" id="A0A381RRZ7"/>
<dbReference type="EC" id="2.7.6.1" evidence="1"/>
<sequence length="317" mass="35107">MQKKINDLKVFSGRSNPGLATRITEHLKIPLGQLTIKNFSDGELWIKYEENIRGKDVFIIQSTNSPAENIIELTLLVDAAVRASAKRVTIVVPYFGYGRQDRKDTPRVPISSRVMVDIFTATGAGRIISMDLHSTQIQGFASIPFDHLYSRMVLLDEIKKLDLTPEESVVLAPDVGSVKISQAYAKRLGMHFALIDKRRYAPNRAEVVNLVGDLENRDVIIIDDMIDTAGTTVNAAEKAVENGARSVIGVATHALLSGEAIERLKKSPIKQFIFTDTVHVPEGKILPNMRFVTVAGIFGEAIRRIYKGESVSALFNF</sequence>
<dbReference type="CDD" id="cd06223">
    <property type="entry name" value="PRTases_typeI"/>
    <property type="match status" value="1"/>
</dbReference>
<dbReference type="InterPro" id="IPR000836">
    <property type="entry name" value="PRTase_dom"/>
</dbReference>
<keyword evidence="8" id="KW-0460">Magnesium</keyword>
<comment type="catalytic activity">
    <reaction evidence="9">
        <text>D-ribose 5-phosphate + ATP = 5-phospho-alpha-D-ribose 1-diphosphate + AMP + H(+)</text>
        <dbReference type="Rhea" id="RHEA:15609"/>
        <dbReference type="ChEBI" id="CHEBI:15378"/>
        <dbReference type="ChEBI" id="CHEBI:30616"/>
        <dbReference type="ChEBI" id="CHEBI:58017"/>
        <dbReference type="ChEBI" id="CHEBI:78346"/>
        <dbReference type="ChEBI" id="CHEBI:456215"/>
        <dbReference type="EC" id="2.7.6.1"/>
    </reaction>
</comment>
<keyword evidence="6" id="KW-0418">Kinase</keyword>
<dbReference type="InterPro" id="IPR029057">
    <property type="entry name" value="PRTase-like"/>
</dbReference>
<evidence type="ECO:0000256" key="5">
    <source>
        <dbReference type="ARBA" id="ARBA00022741"/>
    </source>
</evidence>
<dbReference type="FunFam" id="3.40.50.2020:FF:000007">
    <property type="entry name" value="Ribose-phosphate pyrophosphokinase"/>
    <property type="match status" value="1"/>
</dbReference>
<protein>
    <recommendedName>
        <fullName evidence="1">ribose-phosphate diphosphokinase</fullName>
        <ecNumber evidence="1">2.7.6.1</ecNumber>
    </recommendedName>
</protein>
<dbReference type="Pfam" id="PF13793">
    <property type="entry name" value="Pribosyltran_N"/>
    <property type="match status" value="1"/>
</dbReference>
<evidence type="ECO:0000256" key="2">
    <source>
        <dbReference type="ARBA" id="ARBA00022679"/>
    </source>
</evidence>
<dbReference type="EMBL" id="UINC01002081">
    <property type="protein sequence ID" value="SUZ92687.1"/>
    <property type="molecule type" value="Genomic_DNA"/>
</dbReference>
<evidence type="ECO:0000256" key="8">
    <source>
        <dbReference type="ARBA" id="ARBA00022842"/>
    </source>
</evidence>
<dbReference type="GO" id="GO:0006015">
    <property type="term" value="P:5-phosphoribose 1-diphosphate biosynthetic process"/>
    <property type="evidence" value="ECO:0007669"/>
    <property type="project" value="TreeGrafter"/>
</dbReference>
<evidence type="ECO:0000256" key="4">
    <source>
        <dbReference type="ARBA" id="ARBA00022727"/>
    </source>
</evidence>
<dbReference type="GO" id="GO:0002189">
    <property type="term" value="C:ribose phosphate diphosphokinase complex"/>
    <property type="evidence" value="ECO:0007669"/>
    <property type="project" value="TreeGrafter"/>
</dbReference>
<dbReference type="InterPro" id="IPR029099">
    <property type="entry name" value="Pribosyltran_N"/>
</dbReference>
<dbReference type="GO" id="GO:0000287">
    <property type="term" value="F:magnesium ion binding"/>
    <property type="evidence" value="ECO:0007669"/>
    <property type="project" value="InterPro"/>
</dbReference>
<dbReference type="Gene3D" id="3.40.50.2020">
    <property type="match status" value="2"/>
</dbReference>
<dbReference type="SMART" id="SM01400">
    <property type="entry name" value="Pribosyltran_N"/>
    <property type="match status" value="1"/>
</dbReference>